<name>A0ABV1P1Z8_9ACTN</name>
<reference evidence="4 5" key="1">
    <citation type="submission" date="2024-02" db="EMBL/GenBank/DDBJ databases">
        <title>Full genome sequence of Nocardioides kribbensis.</title>
        <authorList>
            <person name="Poletto B.L."/>
            <person name="Silva G."/>
            <person name="Galante D."/>
            <person name="Campos K.R."/>
            <person name="Santos M.B.N."/>
            <person name="Sacchi C.T."/>
        </authorList>
    </citation>
    <scope>NUCLEOTIDE SEQUENCE [LARGE SCALE GENOMIC DNA]</scope>
    <source>
        <strain evidence="4 5">O4R</strain>
    </source>
</reference>
<feature type="compositionally biased region" description="Low complexity" evidence="1">
    <location>
        <begin position="43"/>
        <end position="59"/>
    </location>
</feature>
<evidence type="ECO:0000256" key="2">
    <source>
        <dbReference type="SAM" id="SignalP"/>
    </source>
</evidence>
<feature type="chain" id="PRO_5045138825" evidence="2">
    <location>
        <begin position="20"/>
        <end position="191"/>
    </location>
</feature>
<evidence type="ECO:0000256" key="1">
    <source>
        <dbReference type="SAM" id="MobiDB-lite"/>
    </source>
</evidence>
<dbReference type="EMBL" id="JBEGDP010000022">
    <property type="protein sequence ID" value="MEQ7848785.1"/>
    <property type="molecule type" value="Genomic_DNA"/>
</dbReference>
<feature type="signal peptide" evidence="2">
    <location>
        <begin position="1"/>
        <end position="19"/>
    </location>
</feature>
<organism evidence="4 5">
    <name type="scientific">Nocardioides kribbensis</name>
    <dbReference type="NCBI Taxonomy" id="305517"/>
    <lineage>
        <taxon>Bacteria</taxon>
        <taxon>Bacillati</taxon>
        <taxon>Actinomycetota</taxon>
        <taxon>Actinomycetes</taxon>
        <taxon>Propionibacteriales</taxon>
        <taxon>Nocardioidaceae</taxon>
        <taxon>Nocardioides</taxon>
    </lineage>
</organism>
<keyword evidence="2" id="KW-0732">Signal</keyword>
<accession>A0ABV1P1Z8</accession>
<dbReference type="Pfam" id="PF19843">
    <property type="entry name" value="DUF6318"/>
    <property type="match status" value="1"/>
</dbReference>
<dbReference type="InterPro" id="IPR046281">
    <property type="entry name" value="DUF6318"/>
</dbReference>
<sequence length="191" mass="19908">MKPSALVAAAMTVSLLSIAGCSDDPEPEIASPTAAPSPLQSSTAPTEPTATAPPAAAPEGESRKAAMAAVRHYFDLVNYATATGDIDPLRASTAPNCAACSGGAEALDQIYAQDGEIDGGVATLERASARTVKIGDDVRYLVEADVTTEPQVVTYPEGEVDRYPGGTVSYQFFLEPFENGLRILDWNETPS</sequence>
<dbReference type="PROSITE" id="PS51257">
    <property type="entry name" value="PROKAR_LIPOPROTEIN"/>
    <property type="match status" value="1"/>
</dbReference>
<evidence type="ECO:0000313" key="5">
    <source>
        <dbReference type="Proteomes" id="UP001482520"/>
    </source>
</evidence>
<dbReference type="Proteomes" id="UP001482520">
    <property type="component" value="Unassembled WGS sequence"/>
</dbReference>
<feature type="domain" description="DUF6318" evidence="3">
    <location>
        <begin position="59"/>
        <end position="159"/>
    </location>
</feature>
<dbReference type="RefSeq" id="WP_349805243.1">
    <property type="nucleotide sequence ID" value="NZ_JBEGDP010000022.1"/>
</dbReference>
<proteinExistence type="predicted"/>
<feature type="region of interest" description="Disordered" evidence="1">
    <location>
        <begin position="21"/>
        <end position="63"/>
    </location>
</feature>
<protein>
    <submittedName>
        <fullName evidence="4">DUF6318 family protein</fullName>
    </submittedName>
</protein>
<comment type="caution">
    <text evidence="4">The sequence shown here is derived from an EMBL/GenBank/DDBJ whole genome shotgun (WGS) entry which is preliminary data.</text>
</comment>
<keyword evidence="5" id="KW-1185">Reference proteome</keyword>
<evidence type="ECO:0000259" key="3">
    <source>
        <dbReference type="Pfam" id="PF19843"/>
    </source>
</evidence>
<evidence type="ECO:0000313" key="4">
    <source>
        <dbReference type="EMBL" id="MEQ7848785.1"/>
    </source>
</evidence>
<gene>
    <name evidence="4" type="ORF">V6R90_15995</name>
</gene>